<reference evidence="1" key="1">
    <citation type="submission" date="2023-07" db="EMBL/GenBank/DDBJ databases">
        <title>The genome sequence of Rhodocytophaga aerolata KACC 12507.</title>
        <authorList>
            <person name="Zhang X."/>
        </authorList>
    </citation>
    <scope>NUCLEOTIDE SEQUENCE</scope>
    <source>
        <strain evidence="1">KACC 12507</strain>
    </source>
</reference>
<evidence type="ECO:0000313" key="2">
    <source>
        <dbReference type="Proteomes" id="UP001168528"/>
    </source>
</evidence>
<sequence length="424" mass="48151">MYFSLIKPTKISVWKYVPWTFVLLCFCFNVSSIAQVNAPAEPGKSTILVIGLQPTQFYSNVYYIDELARLNDTSGSKATELYSQALVEVLTRYTSNKYRFVAADAAEMASIHARSTYVDWQNEYKEPYVALDADTVQDVAMKNLMQKYGADYLLSLNYYLIYRNNPPAYYNPVIRARHQIHYELFDATMRIASAGQILLTSSDARAQAMRPLYPQFAEVLLSRLAIWEGNYTEKQALQKYVLLRERLIKNRWGGGLSVGWGMPYGWFGAELVRNVGSRWDVSGGIGVGPSGFKAGAGLRYYLLDYGTRFKPFFGAHYAWGSGMTIRMGGENDESGNLINEEYTTQFYIPSNHAVHLKTGFRWLKTNKAFLLSAGYGIALKDKRAEVLFNGNDVPTDVFSRRRNWANRFIIGGLDVGITYIIYFL</sequence>
<organism evidence="1 2">
    <name type="scientific">Rhodocytophaga aerolata</name>
    <dbReference type="NCBI Taxonomy" id="455078"/>
    <lineage>
        <taxon>Bacteria</taxon>
        <taxon>Pseudomonadati</taxon>
        <taxon>Bacteroidota</taxon>
        <taxon>Cytophagia</taxon>
        <taxon>Cytophagales</taxon>
        <taxon>Rhodocytophagaceae</taxon>
        <taxon>Rhodocytophaga</taxon>
    </lineage>
</organism>
<name>A0ABT8QY68_9BACT</name>
<proteinExistence type="predicted"/>
<dbReference type="RefSeq" id="WP_302035588.1">
    <property type="nucleotide sequence ID" value="NZ_JAUKPO010000001.1"/>
</dbReference>
<evidence type="ECO:0008006" key="3">
    <source>
        <dbReference type="Google" id="ProtNLM"/>
    </source>
</evidence>
<comment type="caution">
    <text evidence="1">The sequence shown here is derived from an EMBL/GenBank/DDBJ whole genome shotgun (WGS) entry which is preliminary data.</text>
</comment>
<gene>
    <name evidence="1" type="ORF">Q0590_00915</name>
</gene>
<dbReference type="EMBL" id="JAUKPO010000001">
    <property type="protein sequence ID" value="MDO1444786.1"/>
    <property type="molecule type" value="Genomic_DNA"/>
</dbReference>
<keyword evidence="2" id="KW-1185">Reference proteome</keyword>
<evidence type="ECO:0000313" key="1">
    <source>
        <dbReference type="EMBL" id="MDO1444786.1"/>
    </source>
</evidence>
<protein>
    <recommendedName>
        <fullName evidence="3">DUF3575 domain-containing protein</fullName>
    </recommendedName>
</protein>
<accession>A0ABT8QY68</accession>
<dbReference type="Proteomes" id="UP001168528">
    <property type="component" value="Unassembled WGS sequence"/>
</dbReference>